<organism evidence="4 5">
    <name type="scientific">Pholiota conissans</name>
    <dbReference type="NCBI Taxonomy" id="109636"/>
    <lineage>
        <taxon>Eukaryota</taxon>
        <taxon>Fungi</taxon>
        <taxon>Dikarya</taxon>
        <taxon>Basidiomycota</taxon>
        <taxon>Agaricomycotina</taxon>
        <taxon>Agaricomycetes</taxon>
        <taxon>Agaricomycetidae</taxon>
        <taxon>Agaricales</taxon>
        <taxon>Agaricineae</taxon>
        <taxon>Strophariaceae</taxon>
        <taxon>Pholiota</taxon>
    </lineage>
</organism>
<evidence type="ECO:0000256" key="1">
    <source>
        <dbReference type="ARBA" id="ARBA00008045"/>
    </source>
</evidence>
<dbReference type="EMBL" id="MU155397">
    <property type="protein sequence ID" value="KAF9474099.1"/>
    <property type="molecule type" value="Genomic_DNA"/>
</dbReference>
<dbReference type="Gene3D" id="1.10.287.370">
    <property type="match status" value="1"/>
</dbReference>
<feature type="coiled-coil region" evidence="3">
    <location>
        <begin position="84"/>
        <end position="118"/>
    </location>
</feature>
<sequence>MSSSSQLQLQDRLQEASIEFQKLQAELSKVVDARQRLDAQFSENELVKKEFEQLTPENNVYKLIGPVLVKQDQAEAKSNVKTRLDFIRSEIRRVEGQIKEIQDKQEKKKTELVQIQSALQQPPVPSTS</sequence>
<dbReference type="FunFam" id="1.10.287.370:FF:000003">
    <property type="entry name" value="Prefoldin subunit 6"/>
    <property type="match status" value="1"/>
</dbReference>
<evidence type="ECO:0000313" key="5">
    <source>
        <dbReference type="Proteomes" id="UP000807469"/>
    </source>
</evidence>
<dbReference type="OrthoDB" id="248120at2759"/>
<dbReference type="SUPFAM" id="SSF46579">
    <property type="entry name" value="Prefoldin"/>
    <property type="match status" value="1"/>
</dbReference>
<evidence type="ECO:0000256" key="2">
    <source>
        <dbReference type="ARBA" id="ARBA00023186"/>
    </source>
</evidence>
<comment type="similarity">
    <text evidence="1">Belongs to the prefoldin subunit beta family.</text>
</comment>
<dbReference type="PANTHER" id="PTHR21431:SF0">
    <property type="entry name" value="PREFOLDIN SUBUNIT 6"/>
    <property type="match status" value="1"/>
</dbReference>
<evidence type="ECO:0000256" key="3">
    <source>
        <dbReference type="SAM" id="Coils"/>
    </source>
</evidence>
<dbReference type="CDD" id="cd23161">
    <property type="entry name" value="Prefoldin_6"/>
    <property type="match status" value="1"/>
</dbReference>
<name>A0A9P6CVF1_9AGAR</name>
<protein>
    <submittedName>
        <fullName evidence="4">Prefoldin beta-like protein</fullName>
    </submittedName>
</protein>
<dbReference type="InterPro" id="IPR009053">
    <property type="entry name" value="Prefoldin"/>
</dbReference>
<dbReference type="Proteomes" id="UP000807469">
    <property type="component" value="Unassembled WGS sequence"/>
</dbReference>
<dbReference type="GO" id="GO:0005737">
    <property type="term" value="C:cytoplasm"/>
    <property type="evidence" value="ECO:0007669"/>
    <property type="project" value="TreeGrafter"/>
</dbReference>
<dbReference type="PANTHER" id="PTHR21431">
    <property type="entry name" value="PREFOLDIN SUBUNIT 6"/>
    <property type="match status" value="1"/>
</dbReference>
<dbReference type="GO" id="GO:0006457">
    <property type="term" value="P:protein folding"/>
    <property type="evidence" value="ECO:0007669"/>
    <property type="project" value="InterPro"/>
</dbReference>
<dbReference type="GO" id="GO:0051087">
    <property type="term" value="F:protein-folding chaperone binding"/>
    <property type="evidence" value="ECO:0007669"/>
    <property type="project" value="TreeGrafter"/>
</dbReference>
<accession>A0A9P6CVF1</accession>
<keyword evidence="5" id="KW-1185">Reference proteome</keyword>
<comment type="caution">
    <text evidence="4">The sequence shown here is derived from an EMBL/GenBank/DDBJ whole genome shotgun (WGS) entry which is preliminary data.</text>
</comment>
<feature type="coiled-coil region" evidence="3">
    <location>
        <begin position="6"/>
        <end position="40"/>
    </location>
</feature>
<dbReference type="GO" id="GO:0016272">
    <property type="term" value="C:prefoldin complex"/>
    <property type="evidence" value="ECO:0007669"/>
    <property type="project" value="InterPro"/>
</dbReference>
<dbReference type="InterPro" id="IPR002777">
    <property type="entry name" value="PFD_beta-like"/>
</dbReference>
<proteinExistence type="inferred from homology"/>
<dbReference type="AlphaFoldDB" id="A0A9P6CVF1"/>
<dbReference type="Pfam" id="PF01920">
    <property type="entry name" value="Prefoldin_2"/>
    <property type="match status" value="1"/>
</dbReference>
<gene>
    <name evidence="4" type="ORF">BDN70DRAFT_885208</name>
</gene>
<reference evidence="4" key="1">
    <citation type="submission" date="2020-11" db="EMBL/GenBank/DDBJ databases">
        <authorList>
            <consortium name="DOE Joint Genome Institute"/>
            <person name="Ahrendt S."/>
            <person name="Riley R."/>
            <person name="Andreopoulos W."/>
            <person name="Labutti K."/>
            <person name="Pangilinan J."/>
            <person name="Ruiz-Duenas F.J."/>
            <person name="Barrasa J.M."/>
            <person name="Sanchez-Garcia M."/>
            <person name="Camarero S."/>
            <person name="Miyauchi S."/>
            <person name="Serrano A."/>
            <person name="Linde D."/>
            <person name="Babiker R."/>
            <person name="Drula E."/>
            <person name="Ayuso-Fernandez I."/>
            <person name="Pacheco R."/>
            <person name="Padilla G."/>
            <person name="Ferreira P."/>
            <person name="Barriuso J."/>
            <person name="Kellner H."/>
            <person name="Castanera R."/>
            <person name="Alfaro M."/>
            <person name="Ramirez L."/>
            <person name="Pisabarro A.G."/>
            <person name="Kuo A."/>
            <person name="Tritt A."/>
            <person name="Lipzen A."/>
            <person name="He G."/>
            <person name="Yan M."/>
            <person name="Ng V."/>
            <person name="Cullen D."/>
            <person name="Martin F."/>
            <person name="Rosso M.-N."/>
            <person name="Henrissat B."/>
            <person name="Hibbett D."/>
            <person name="Martinez A.T."/>
            <person name="Grigoriev I.V."/>
        </authorList>
    </citation>
    <scope>NUCLEOTIDE SEQUENCE</scope>
    <source>
        <strain evidence="4">CIRM-BRFM 674</strain>
    </source>
</reference>
<dbReference type="GO" id="GO:0051082">
    <property type="term" value="F:unfolded protein binding"/>
    <property type="evidence" value="ECO:0007669"/>
    <property type="project" value="InterPro"/>
</dbReference>
<evidence type="ECO:0000313" key="4">
    <source>
        <dbReference type="EMBL" id="KAF9474099.1"/>
    </source>
</evidence>
<dbReference type="GO" id="GO:0051131">
    <property type="term" value="P:chaperone-mediated protein complex assembly"/>
    <property type="evidence" value="ECO:0007669"/>
    <property type="project" value="TreeGrafter"/>
</dbReference>
<keyword evidence="3" id="KW-0175">Coiled coil</keyword>
<keyword evidence="2" id="KW-0143">Chaperone</keyword>